<dbReference type="Proteomes" id="UP000663873">
    <property type="component" value="Unassembled WGS sequence"/>
</dbReference>
<feature type="non-terminal residue" evidence="1">
    <location>
        <position position="1"/>
    </location>
</feature>
<reference evidence="1" key="1">
    <citation type="submission" date="2021-02" db="EMBL/GenBank/DDBJ databases">
        <authorList>
            <person name="Nowell W R."/>
        </authorList>
    </citation>
    <scope>NUCLEOTIDE SEQUENCE</scope>
</reference>
<comment type="caution">
    <text evidence="1">The sequence shown here is derived from an EMBL/GenBank/DDBJ whole genome shotgun (WGS) entry which is preliminary data.</text>
</comment>
<evidence type="ECO:0000313" key="1">
    <source>
        <dbReference type="EMBL" id="CAF5010406.1"/>
    </source>
</evidence>
<organism evidence="1 2">
    <name type="scientific">Rotaria socialis</name>
    <dbReference type="NCBI Taxonomy" id="392032"/>
    <lineage>
        <taxon>Eukaryota</taxon>
        <taxon>Metazoa</taxon>
        <taxon>Spiralia</taxon>
        <taxon>Gnathifera</taxon>
        <taxon>Rotifera</taxon>
        <taxon>Eurotatoria</taxon>
        <taxon>Bdelloidea</taxon>
        <taxon>Philodinida</taxon>
        <taxon>Philodinidae</taxon>
        <taxon>Rotaria</taxon>
    </lineage>
</organism>
<accession>A0A822B2V4</accession>
<keyword evidence="2" id="KW-1185">Reference proteome</keyword>
<proteinExistence type="predicted"/>
<dbReference type="AlphaFoldDB" id="A0A822B2V4"/>
<evidence type="ECO:0000313" key="2">
    <source>
        <dbReference type="Proteomes" id="UP000663873"/>
    </source>
</evidence>
<feature type="non-terminal residue" evidence="1">
    <location>
        <position position="52"/>
    </location>
</feature>
<name>A0A822B2V4_9BILA</name>
<dbReference type="EMBL" id="CAJOBP010114375">
    <property type="protein sequence ID" value="CAF5010406.1"/>
    <property type="molecule type" value="Genomic_DNA"/>
</dbReference>
<sequence length="52" mass="6154">DQFQLIEDYIYKSLSVTDPGYHLLRFIDIDPKSIRKLDKTSEQPEDRLENLG</sequence>
<protein>
    <submittedName>
        <fullName evidence="1">Uncharacterized protein</fullName>
    </submittedName>
</protein>
<gene>
    <name evidence="1" type="ORF">UJA718_LOCUS50590</name>
</gene>